<evidence type="ECO:0000256" key="9">
    <source>
        <dbReference type="ARBA" id="ARBA00023136"/>
    </source>
</evidence>
<dbReference type="NCBIfam" id="TIGR01129">
    <property type="entry name" value="secD"/>
    <property type="match status" value="1"/>
</dbReference>
<comment type="similarity">
    <text evidence="10">Belongs to the SecD/SecF family. SecD subfamily.</text>
</comment>
<dbReference type="HAMAP" id="MF_01463_B">
    <property type="entry name" value="SecD_B"/>
    <property type="match status" value="1"/>
</dbReference>
<feature type="domain" description="Protein translocase subunit SecDF P1" evidence="12">
    <location>
        <begin position="151"/>
        <end position="210"/>
    </location>
</feature>
<evidence type="ECO:0000313" key="14">
    <source>
        <dbReference type="EMBL" id="SDC10839.1"/>
    </source>
</evidence>
<dbReference type="GO" id="GO:0015450">
    <property type="term" value="F:protein-transporting ATPase activity"/>
    <property type="evidence" value="ECO:0007669"/>
    <property type="project" value="InterPro"/>
</dbReference>
<name>A0A1G6IWG7_9BACT</name>
<dbReference type="Pfam" id="PF02355">
    <property type="entry name" value="SecD_SecF_C"/>
    <property type="match status" value="1"/>
</dbReference>
<dbReference type="InterPro" id="IPR054384">
    <property type="entry name" value="SecDF_P1_head"/>
</dbReference>
<dbReference type="PANTHER" id="PTHR30081:SF1">
    <property type="entry name" value="PROTEIN TRANSLOCASE SUBUNIT SECD"/>
    <property type="match status" value="1"/>
</dbReference>
<dbReference type="Gene3D" id="3.30.70.3400">
    <property type="match status" value="2"/>
</dbReference>
<evidence type="ECO:0000256" key="4">
    <source>
        <dbReference type="ARBA" id="ARBA00022519"/>
    </source>
</evidence>
<keyword evidence="4" id="KW-0997">Cell inner membrane</keyword>
<feature type="transmembrane region" description="Helical" evidence="10">
    <location>
        <begin position="397"/>
        <end position="416"/>
    </location>
</feature>
<dbReference type="OrthoDB" id="9805019at2"/>
<dbReference type="InterPro" id="IPR001036">
    <property type="entry name" value="Acrflvin-R"/>
</dbReference>
<gene>
    <name evidence="10" type="primary">secD</name>
    <name evidence="14" type="ORF">SAMN05660835_00326</name>
</gene>
<evidence type="ECO:0000256" key="7">
    <source>
        <dbReference type="ARBA" id="ARBA00022989"/>
    </source>
</evidence>
<evidence type="ECO:0000256" key="1">
    <source>
        <dbReference type="ARBA" id="ARBA00004651"/>
    </source>
</evidence>
<evidence type="ECO:0000256" key="5">
    <source>
        <dbReference type="ARBA" id="ARBA00022692"/>
    </source>
</evidence>
<evidence type="ECO:0000256" key="8">
    <source>
        <dbReference type="ARBA" id="ARBA00023010"/>
    </source>
</evidence>
<dbReference type="PRINTS" id="PR00702">
    <property type="entry name" value="ACRIFLAVINRP"/>
</dbReference>
<evidence type="ECO:0000259" key="13">
    <source>
        <dbReference type="Pfam" id="PF22599"/>
    </source>
</evidence>
<comment type="function">
    <text evidence="10">Part of the Sec protein translocase complex. Interacts with the SecYEG preprotein conducting channel. SecDF uses the proton motive force (PMF) to complete protein translocation after the ATP-dependent function of SecA.</text>
</comment>
<dbReference type="EMBL" id="FMYU01000002">
    <property type="protein sequence ID" value="SDC10839.1"/>
    <property type="molecule type" value="Genomic_DNA"/>
</dbReference>
<evidence type="ECO:0000256" key="2">
    <source>
        <dbReference type="ARBA" id="ARBA00022448"/>
    </source>
</evidence>
<evidence type="ECO:0000256" key="3">
    <source>
        <dbReference type="ARBA" id="ARBA00022475"/>
    </source>
</evidence>
<dbReference type="Pfam" id="PF21760">
    <property type="entry name" value="SecD_1st"/>
    <property type="match status" value="1"/>
</dbReference>
<evidence type="ECO:0000259" key="11">
    <source>
        <dbReference type="Pfam" id="PF02355"/>
    </source>
</evidence>
<dbReference type="Gene3D" id="3.30.1360.200">
    <property type="match status" value="1"/>
</dbReference>
<accession>A0A1G6IWG7</accession>
<dbReference type="FunFam" id="1.20.1640.10:FF:000004">
    <property type="entry name" value="Protein translocase subunit SecD"/>
    <property type="match status" value="1"/>
</dbReference>
<dbReference type="InterPro" id="IPR048631">
    <property type="entry name" value="SecD_1st"/>
</dbReference>
<reference evidence="15" key="1">
    <citation type="submission" date="2016-10" db="EMBL/GenBank/DDBJ databases">
        <authorList>
            <person name="Varghese N."/>
            <person name="Submissions S."/>
        </authorList>
    </citation>
    <scope>NUCLEOTIDE SEQUENCE [LARGE SCALE GENOMIC DNA]</scope>
    <source>
        <strain evidence="15">DSM 8415</strain>
    </source>
</reference>
<keyword evidence="15" id="KW-1185">Reference proteome</keyword>
<evidence type="ECO:0000259" key="12">
    <source>
        <dbReference type="Pfam" id="PF21760"/>
    </source>
</evidence>
<keyword evidence="7 10" id="KW-1133">Transmembrane helix</keyword>
<keyword evidence="2 10" id="KW-0813">Transport</keyword>
<dbReference type="AlphaFoldDB" id="A0A1G6IWG7"/>
<dbReference type="SUPFAM" id="SSF82866">
    <property type="entry name" value="Multidrug efflux transporter AcrB transmembrane domain"/>
    <property type="match status" value="1"/>
</dbReference>
<evidence type="ECO:0000313" key="15">
    <source>
        <dbReference type="Proteomes" id="UP000199411"/>
    </source>
</evidence>
<feature type="domain" description="SecDF P1 head subdomain" evidence="13">
    <location>
        <begin position="242"/>
        <end position="347"/>
    </location>
</feature>
<feature type="transmembrane region" description="Helical" evidence="10">
    <location>
        <begin position="492"/>
        <end position="516"/>
    </location>
</feature>
<dbReference type="GO" id="GO:0065002">
    <property type="term" value="P:intracellular protein transmembrane transport"/>
    <property type="evidence" value="ECO:0007669"/>
    <property type="project" value="UniProtKB-UniRule"/>
</dbReference>
<dbReference type="InterPro" id="IPR048634">
    <property type="entry name" value="SecD_SecF_C"/>
</dbReference>
<dbReference type="GO" id="GO:0005886">
    <property type="term" value="C:plasma membrane"/>
    <property type="evidence" value="ECO:0007669"/>
    <property type="project" value="UniProtKB-SubCell"/>
</dbReference>
<keyword evidence="6 10" id="KW-0653">Protein transport</keyword>
<dbReference type="InterPro" id="IPR022646">
    <property type="entry name" value="SecD/SecF_CS"/>
</dbReference>
<comment type="subunit">
    <text evidence="10">Forms a complex with SecF. Part of the essential Sec protein translocation apparatus which comprises SecA, SecYEG and auxiliary proteins SecDF. Other proteins may also be involved.</text>
</comment>
<dbReference type="NCBIfam" id="TIGR00916">
    <property type="entry name" value="2A0604s01"/>
    <property type="match status" value="1"/>
</dbReference>
<dbReference type="RefSeq" id="WP_092127705.1">
    <property type="nucleotide sequence ID" value="NZ_FMYU01000002.1"/>
</dbReference>
<keyword evidence="9 10" id="KW-0472">Membrane</keyword>
<evidence type="ECO:0000256" key="10">
    <source>
        <dbReference type="HAMAP-Rule" id="MF_01463"/>
    </source>
</evidence>
<comment type="subcellular location">
    <subcellularLocation>
        <location evidence="1 10">Cell membrane</location>
        <topology evidence="1 10">Multi-pass membrane protein</topology>
    </subcellularLocation>
</comment>
<sequence>MKQSDWFKLFLVIVVFVIFGAYAVDAFLPQQTLENLPSFMPKKVINLGLDLKGGTHLTLEVETDKAIAGILQQAADNLKKQFDNSKIAYNTVEVNAKKTSIDVTLMDPNDINRALDLIQSNFGNFETKTVNNSIIMTLKPKIALSMQKEAVNQAVGVIRNRIDQFGVAEPTVVTSGSRDIVVELPGISDPERAIKLIGQTAVLELHLVDDSVNVENALNGQLPPDDEVLYQIIKNPTTGEITKVPIVVKKAPVVTGSMIKKANVSFSSQTNQPVVSFELNSQGSQAFAQFTSTHVGKRLAIVLDNTVYSAPVIREPILNGSGEISGDFTVKQAHDLAIVLRSGSLPAPVKVLEKTVIGPTLGKDSIKSATLAIIIGSIAVFLFMVVYYRLFGLLADFALMFNLLIILGTLAMLGATLTLPGIAGMALTVGMSVDTNVLIFERIREELFHGRTPKDAVELGYDRSLITIIDTHITTLITAFILYQFGTETIKGFAITLAIGLIANMFTAITFTKVIYDALFSNKSLKKLSI</sequence>
<dbReference type="InterPro" id="IPR005791">
    <property type="entry name" value="SecD"/>
</dbReference>
<feature type="transmembrane region" description="Helical" evidence="10">
    <location>
        <begin position="369"/>
        <end position="390"/>
    </location>
</feature>
<keyword evidence="3 10" id="KW-1003">Cell membrane</keyword>
<dbReference type="GO" id="GO:0043952">
    <property type="term" value="P:protein transport by the Sec complex"/>
    <property type="evidence" value="ECO:0007669"/>
    <property type="project" value="UniProtKB-UniRule"/>
</dbReference>
<proteinExistence type="inferred from homology"/>
<feature type="domain" description="Protein export membrane protein SecD/SecF C-terminal" evidence="11">
    <location>
        <begin position="350"/>
        <end position="515"/>
    </location>
</feature>
<evidence type="ECO:0000256" key="6">
    <source>
        <dbReference type="ARBA" id="ARBA00022927"/>
    </source>
</evidence>
<feature type="transmembrane region" description="Helical" evidence="10">
    <location>
        <begin position="464"/>
        <end position="486"/>
    </location>
</feature>
<comment type="caution">
    <text evidence="10">Lacks conserved residue(s) required for the propagation of feature annotation.</text>
</comment>
<dbReference type="FunFam" id="3.30.1360.200:FF:000002">
    <property type="entry name" value="Preprotein translocase subunit SecD"/>
    <property type="match status" value="1"/>
</dbReference>
<dbReference type="Proteomes" id="UP000199411">
    <property type="component" value="Unassembled WGS sequence"/>
</dbReference>
<dbReference type="InterPro" id="IPR022813">
    <property type="entry name" value="SecD/SecF_arch_bac"/>
</dbReference>
<keyword evidence="5 10" id="KW-0812">Transmembrane</keyword>
<dbReference type="Gene3D" id="1.20.1640.10">
    <property type="entry name" value="Multidrug efflux transporter AcrB transmembrane domain"/>
    <property type="match status" value="1"/>
</dbReference>
<dbReference type="GO" id="GO:0006605">
    <property type="term" value="P:protein targeting"/>
    <property type="evidence" value="ECO:0007669"/>
    <property type="project" value="UniProtKB-UniRule"/>
</dbReference>
<keyword evidence="8 10" id="KW-0811">Translocation</keyword>
<protein>
    <recommendedName>
        <fullName evidence="10">Protein translocase subunit SecD</fullName>
    </recommendedName>
</protein>
<dbReference type="InterPro" id="IPR055344">
    <property type="entry name" value="SecD_SecF_C_bact"/>
</dbReference>
<dbReference type="Pfam" id="PF07549">
    <property type="entry name" value="Sec_GG"/>
    <property type="match status" value="1"/>
</dbReference>
<dbReference type="PANTHER" id="PTHR30081">
    <property type="entry name" value="PROTEIN-EXPORT MEMBRANE PROTEIN SEC"/>
    <property type="match status" value="1"/>
</dbReference>
<dbReference type="Pfam" id="PF22599">
    <property type="entry name" value="SecDF_P1_head"/>
    <property type="match status" value="1"/>
</dbReference>
<organism evidence="14 15">
    <name type="scientific">Desulfurella multipotens</name>
    <dbReference type="NCBI Taxonomy" id="79269"/>
    <lineage>
        <taxon>Bacteria</taxon>
        <taxon>Pseudomonadati</taxon>
        <taxon>Campylobacterota</taxon>
        <taxon>Desulfurellia</taxon>
        <taxon>Desulfurellales</taxon>
        <taxon>Desulfurellaceae</taxon>
        <taxon>Desulfurella</taxon>
    </lineage>
</organism>